<dbReference type="PANTHER" id="PTHR33937:SF2">
    <property type="entry name" value="DINITROGENASE IRON-MOLYBDENUM COFACTOR BIOSYNTHESIS DOMAIN-CONTAINING PROTEIN"/>
    <property type="match status" value="1"/>
</dbReference>
<feature type="domain" description="Dinitrogenase iron-molybdenum cofactor biosynthesis" evidence="1">
    <location>
        <begin position="10"/>
        <end position="96"/>
    </location>
</feature>
<dbReference type="InterPro" id="IPR003731">
    <property type="entry name" value="Di-Nase_FeMo-co_biosynth"/>
</dbReference>
<dbReference type="Gene3D" id="3.30.420.130">
    <property type="entry name" value="Dinitrogenase iron-molybdenum cofactor biosynthesis domain"/>
    <property type="match status" value="1"/>
</dbReference>
<evidence type="ECO:0000313" key="3">
    <source>
        <dbReference type="Proteomes" id="UP000474630"/>
    </source>
</evidence>
<keyword evidence="3" id="KW-1185">Reference proteome</keyword>
<dbReference type="KEGG" id="drc:G0Q07_05250"/>
<sequence>MRIAVTTSNGVKVDQHFGKATRFDVYDVEGDEMKLVETREVTSYCSAGGQPVADHKFSSDRFSTVKEKLEDCEKLYTMQIGEKPKEQFDIIGIAVQTCTCSVDKIPGCSGKCK</sequence>
<reference evidence="2 3" key="1">
    <citation type="submission" date="2020-02" db="EMBL/GenBank/DDBJ databases">
        <title>Genome sequencing for Draconibacterium sp. strain M1.</title>
        <authorList>
            <person name="Park S.-J."/>
        </authorList>
    </citation>
    <scope>NUCLEOTIDE SEQUENCE [LARGE SCALE GENOMIC DNA]</scope>
    <source>
        <strain evidence="2 3">M1</strain>
    </source>
</reference>
<accession>A0A6C0RAQ4</accession>
<dbReference type="Proteomes" id="UP000474630">
    <property type="component" value="Chromosome"/>
</dbReference>
<name>A0A6C0RAQ4_9BACT</name>
<dbReference type="AlphaFoldDB" id="A0A6C0RAQ4"/>
<dbReference type="Pfam" id="PF02579">
    <property type="entry name" value="Nitro_FeMo-Co"/>
    <property type="match status" value="1"/>
</dbReference>
<dbReference type="InterPro" id="IPR051840">
    <property type="entry name" value="NifX/NifY_domain"/>
</dbReference>
<dbReference type="RefSeq" id="WP_163345098.1">
    <property type="nucleotide sequence ID" value="NZ_CP048409.1"/>
</dbReference>
<evidence type="ECO:0000313" key="2">
    <source>
        <dbReference type="EMBL" id="QIA07169.1"/>
    </source>
</evidence>
<dbReference type="InterPro" id="IPR036105">
    <property type="entry name" value="DiNase_FeMo-co_biosyn_sf"/>
</dbReference>
<dbReference type="SUPFAM" id="SSF53146">
    <property type="entry name" value="Nitrogenase accessory factor-like"/>
    <property type="match status" value="1"/>
</dbReference>
<gene>
    <name evidence="2" type="ORF">G0Q07_05250</name>
</gene>
<dbReference type="PANTHER" id="PTHR33937">
    <property type="entry name" value="IRON-MOLYBDENUM PROTEIN-RELATED-RELATED"/>
    <property type="match status" value="1"/>
</dbReference>
<evidence type="ECO:0000259" key="1">
    <source>
        <dbReference type="Pfam" id="PF02579"/>
    </source>
</evidence>
<protein>
    <submittedName>
        <fullName evidence="2">Dinitrogenase iron-molybdenum cofactor biosynthesis protein</fullName>
    </submittedName>
</protein>
<organism evidence="2 3">
    <name type="scientific">Draconibacterium halophilum</name>
    <dbReference type="NCBI Taxonomy" id="2706887"/>
    <lineage>
        <taxon>Bacteria</taxon>
        <taxon>Pseudomonadati</taxon>
        <taxon>Bacteroidota</taxon>
        <taxon>Bacteroidia</taxon>
        <taxon>Marinilabiliales</taxon>
        <taxon>Prolixibacteraceae</taxon>
        <taxon>Draconibacterium</taxon>
    </lineage>
</organism>
<dbReference type="EMBL" id="CP048409">
    <property type="protein sequence ID" value="QIA07169.1"/>
    <property type="molecule type" value="Genomic_DNA"/>
</dbReference>
<proteinExistence type="predicted"/>